<dbReference type="RefSeq" id="WP_220203884.1">
    <property type="nucleotide sequence ID" value="NZ_BNJK01000001.1"/>
</dbReference>
<dbReference type="InterPro" id="IPR032830">
    <property type="entry name" value="XPB/Ssl2_N"/>
</dbReference>
<comment type="caution">
    <text evidence="2">The sequence shown here is derived from an EMBL/GenBank/DDBJ whole genome shotgun (WGS) entry which is preliminary data.</text>
</comment>
<evidence type="ECO:0000259" key="1">
    <source>
        <dbReference type="Pfam" id="PF13625"/>
    </source>
</evidence>
<dbReference type="Pfam" id="PF13625">
    <property type="entry name" value="Helicase_C_3"/>
    <property type="match status" value="1"/>
</dbReference>
<protein>
    <recommendedName>
        <fullName evidence="1">Helicase XPB/Ssl2 N-terminal domain-containing protein</fullName>
    </recommendedName>
</protein>
<evidence type="ECO:0000313" key="2">
    <source>
        <dbReference type="EMBL" id="GHO93078.1"/>
    </source>
</evidence>
<dbReference type="Proteomes" id="UP000597444">
    <property type="component" value="Unassembled WGS sequence"/>
</dbReference>
<dbReference type="AlphaFoldDB" id="A0A8J3IGD4"/>
<proteinExistence type="predicted"/>
<gene>
    <name evidence="2" type="ORF">KSF_031260</name>
</gene>
<organism evidence="2 3">
    <name type="scientific">Reticulibacter mediterranei</name>
    <dbReference type="NCBI Taxonomy" id="2778369"/>
    <lineage>
        <taxon>Bacteria</taxon>
        <taxon>Bacillati</taxon>
        <taxon>Chloroflexota</taxon>
        <taxon>Ktedonobacteria</taxon>
        <taxon>Ktedonobacterales</taxon>
        <taxon>Reticulibacteraceae</taxon>
        <taxon>Reticulibacter</taxon>
    </lineage>
</organism>
<reference evidence="2" key="1">
    <citation type="submission" date="2020-10" db="EMBL/GenBank/DDBJ databases">
        <title>Taxonomic study of unclassified bacteria belonging to the class Ktedonobacteria.</title>
        <authorList>
            <person name="Yabe S."/>
            <person name="Wang C.M."/>
            <person name="Zheng Y."/>
            <person name="Sakai Y."/>
            <person name="Cavaletti L."/>
            <person name="Monciardini P."/>
            <person name="Donadio S."/>
        </authorList>
    </citation>
    <scope>NUCLEOTIDE SEQUENCE</scope>
    <source>
        <strain evidence="2">ID150040</strain>
    </source>
</reference>
<name>A0A8J3IGD4_9CHLR</name>
<sequence>MSVAEPEEVAPQIIHPATTITQFDLATIINAICQQNIEPTRARRVPKRIFNKLRPLLKGKGRMDYEEQDVYIEILIDILQAQQIVQRVPPLVPTGKDTYDLGEKLAWWQGMDVVQQTCYLIGLWCTLRAWPDLAGVNFDPWDFYGWNHVMGRDKLLECLRAYTPERWYSISSLLDELWQQYPFAIRPKSVQTYNQKKNEALHKNWLTCEGEIYTGMLSSTLHELGLISIGYFNEKDTKRSHNPDAFQITAFGANIFSLIQKPTTSYVPSENNHRTLIVQPNFELLLLEPDFPTLYKILPFAQVQQIDVASRLTLTRASVQRAIDRGIKINDILATLEENSQKELPQNVVYTLKDWVKDYKEVLISQVYLLEVDSEEVADSICHASKLNKQFSDEELRKIAPCIIAVDSSINLLSLKRLLEKEGVAARVSNNLIQRLNSHGSIYGISR</sequence>
<feature type="domain" description="Helicase XPB/Ssl2 N-terminal" evidence="1">
    <location>
        <begin position="276"/>
        <end position="388"/>
    </location>
</feature>
<dbReference type="EMBL" id="BNJK01000001">
    <property type="protein sequence ID" value="GHO93078.1"/>
    <property type="molecule type" value="Genomic_DNA"/>
</dbReference>
<keyword evidence="3" id="KW-1185">Reference proteome</keyword>
<accession>A0A8J3IGD4</accession>
<evidence type="ECO:0000313" key="3">
    <source>
        <dbReference type="Proteomes" id="UP000597444"/>
    </source>
</evidence>